<protein>
    <recommendedName>
        <fullName evidence="3">DUF2125 domain-containing protein</fullName>
    </recommendedName>
</protein>
<sequence length="326" mass="34152">MRALFWGIVVLAAIYGGYWFVGARAAERGAEAALVRLAGEGIAVKHDGLGVAGFPSRFDLTLTAPQVSIPARGIGWAAPFAQIFSLSYKPWHLIAALPEDQKLTLPGQALTLASTRMMGSLRLTPSPDLPLAEADAVAEGVSLRSDQGWALGFASANLRLARGEGDNYEVALRVLDLVPDQALVAGLAGSGLPATVARLDALADVALDGPLALRDAVPPAISAVTLREANIVWGPLTLRATGRLVADAQGRGEGQIDLRVEGWRAGFEAAVALRLIPDRFVQAVESVLVQMETQSGAPGVLTLPLVMRNGRMMLGPVPLGAAPLLR</sequence>
<dbReference type="Proteomes" id="UP000198761">
    <property type="component" value="Unassembled WGS sequence"/>
</dbReference>
<accession>A0A1H8M7C4</accession>
<organism evidence="1 2">
    <name type="scientific">Gemmobacter aquatilis</name>
    <dbReference type="NCBI Taxonomy" id="933059"/>
    <lineage>
        <taxon>Bacteria</taxon>
        <taxon>Pseudomonadati</taxon>
        <taxon>Pseudomonadota</taxon>
        <taxon>Alphaproteobacteria</taxon>
        <taxon>Rhodobacterales</taxon>
        <taxon>Paracoccaceae</taxon>
        <taxon>Gemmobacter</taxon>
    </lineage>
</organism>
<keyword evidence="2" id="KW-1185">Reference proteome</keyword>
<dbReference type="InterPro" id="IPR018666">
    <property type="entry name" value="DUF2125"/>
</dbReference>
<dbReference type="AlphaFoldDB" id="A0A1H8M7C4"/>
<evidence type="ECO:0000313" key="2">
    <source>
        <dbReference type="Proteomes" id="UP000198761"/>
    </source>
</evidence>
<proteinExistence type="predicted"/>
<gene>
    <name evidence="1" type="ORF">SAMN04488103_11296</name>
</gene>
<dbReference type="STRING" id="933059.SAMN04488103_11296"/>
<dbReference type="RefSeq" id="WP_175482154.1">
    <property type="nucleotide sequence ID" value="NZ_FOCE01000012.1"/>
</dbReference>
<reference evidence="1 2" key="1">
    <citation type="submission" date="2016-10" db="EMBL/GenBank/DDBJ databases">
        <authorList>
            <person name="de Groot N.N."/>
        </authorList>
    </citation>
    <scope>NUCLEOTIDE SEQUENCE [LARGE SCALE GENOMIC DNA]</scope>
    <source>
        <strain evidence="1 2">DSM 3857</strain>
    </source>
</reference>
<evidence type="ECO:0008006" key="3">
    <source>
        <dbReference type="Google" id="ProtNLM"/>
    </source>
</evidence>
<dbReference type="EMBL" id="FOCE01000012">
    <property type="protein sequence ID" value="SEO13046.1"/>
    <property type="molecule type" value="Genomic_DNA"/>
</dbReference>
<name>A0A1H8M7C4_9RHOB</name>
<dbReference type="Pfam" id="PF09898">
    <property type="entry name" value="DUF2125"/>
    <property type="match status" value="1"/>
</dbReference>
<evidence type="ECO:0000313" key="1">
    <source>
        <dbReference type="EMBL" id="SEO13046.1"/>
    </source>
</evidence>